<dbReference type="UniPathway" id="UPA00148"/>
<name>A0A719HU69_SALTS</name>
<dbReference type="PANTHER" id="PTHR21343">
    <property type="entry name" value="DETHIOBIOTIN SYNTHETASE"/>
    <property type="match status" value="1"/>
</dbReference>
<feature type="non-terminal residue" evidence="3">
    <location>
        <position position="110"/>
    </location>
</feature>
<evidence type="ECO:0000313" key="3">
    <source>
        <dbReference type="EMBL" id="HAD7103962.1"/>
    </source>
</evidence>
<feature type="domain" description="CobQ/CobB/MinD/ParA nucleotide binding" evidence="2">
    <location>
        <begin position="5"/>
        <end position="84"/>
    </location>
</feature>
<dbReference type="InterPro" id="IPR002586">
    <property type="entry name" value="CobQ/CobB/MinD/ParA_Nub-bd_dom"/>
</dbReference>
<evidence type="ECO:0000259" key="2">
    <source>
        <dbReference type="Pfam" id="PF01656"/>
    </source>
</evidence>
<organism evidence="3">
    <name type="scientific">Salmonella typhimurium (strain SL1344)</name>
    <dbReference type="NCBI Taxonomy" id="216597"/>
    <lineage>
        <taxon>Bacteria</taxon>
        <taxon>Pseudomonadati</taxon>
        <taxon>Pseudomonadota</taxon>
        <taxon>Gammaproteobacteria</taxon>
        <taxon>Enterobacterales</taxon>
        <taxon>Enterobacteriaceae</taxon>
        <taxon>Salmonella</taxon>
    </lineage>
</organism>
<comment type="caution">
    <text evidence="3">The sequence shown here is derived from an EMBL/GenBank/DDBJ whole genome shotgun (WGS) entry which is preliminary data.</text>
</comment>
<keyword evidence="1" id="KW-0315">Glutamine amidotransferase</keyword>
<protein>
    <submittedName>
        <fullName evidence="3">Cobyric acid synthase CobQ</fullName>
    </submittedName>
</protein>
<dbReference type="Gene3D" id="3.40.50.300">
    <property type="entry name" value="P-loop containing nucleotide triphosphate hydrolases"/>
    <property type="match status" value="1"/>
</dbReference>
<reference evidence="3" key="1">
    <citation type="journal article" date="2018" name="Genome Biol.">
        <title>SKESA: strategic k-mer extension for scrupulous assemblies.</title>
        <authorList>
            <person name="Souvorov A."/>
            <person name="Agarwala R."/>
            <person name="Lipman D.J."/>
        </authorList>
    </citation>
    <scope>NUCLEOTIDE SEQUENCE</scope>
    <source>
        <strain evidence="3">SL1344</strain>
    </source>
</reference>
<gene>
    <name evidence="3" type="ORF">G1X84_12810</name>
</gene>
<dbReference type="InterPro" id="IPR027417">
    <property type="entry name" value="P-loop_NTPase"/>
</dbReference>
<dbReference type="EMBL" id="DAAPOZ010000006">
    <property type="protein sequence ID" value="HAD7103962.1"/>
    <property type="molecule type" value="Genomic_DNA"/>
</dbReference>
<proteinExistence type="predicted"/>
<reference evidence="3" key="2">
    <citation type="submission" date="2019-01" db="EMBL/GenBank/DDBJ databases">
        <authorList>
            <consortium name="NCBI Pathogen Detection Project"/>
        </authorList>
    </citation>
    <scope>NUCLEOTIDE SEQUENCE</scope>
    <source>
        <strain evidence="3">SL1344</strain>
    </source>
</reference>
<accession>A0A719HU69</accession>
<evidence type="ECO:0000256" key="1">
    <source>
        <dbReference type="ARBA" id="ARBA00022962"/>
    </source>
</evidence>
<dbReference type="Pfam" id="PF01656">
    <property type="entry name" value="CbiA"/>
    <property type="match status" value="1"/>
</dbReference>
<dbReference type="AlphaFoldDB" id="A0A719HU69"/>
<sequence>MTQAVMLQGTASDVGKSVLAAGLCRIFYQDGLRTAPFKSQNMALNSGITPDGKEMGRAQIFQAEAAGITPDVRMNPVLLKPTSDRQAQVVLMGKVATNMDAVSYHDYKPR</sequence>
<dbReference type="GO" id="GO:0009236">
    <property type="term" value="P:cobalamin biosynthetic process"/>
    <property type="evidence" value="ECO:0007669"/>
    <property type="project" value="UniProtKB-UniPathway"/>
</dbReference>
<dbReference type="PANTHER" id="PTHR21343:SF1">
    <property type="entry name" value="COBYRIC ACID SYNTHASE"/>
    <property type="match status" value="1"/>
</dbReference>
<dbReference type="SUPFAM" id="SSF52540">
    <property type="entry name" value="P-loop containing nucleoside triphosphate hydrolases"/>
    <property type="match status" value="1"/>
</dbReference>